<comment type="caution">
    <text evidence="3">The sequence shown here is derived from an EMBL/GenBank/DDBJ whole genome shotgun (WGS) entry which is preliminary data.</text>
</comment>
<evidence type="ECO:0000313" key="3">
    <source>
        <dbReference type="EMBL" id="KAK3915596.1"/>
    </source>
</evidence>
<reference evidence="3" key="2">
    <citation type="journal article" date="2023" name="BMC Genomics">
        <title>Pest status, molecular evolution, and epigenetic factors derived from the genome assembly of Frankliniella fusca, a thysanopteran phytovirus vector.</title>
        <authorList>
            <person name="Catto M.A."/>
            <person name="Labadie P.E."/>
            <person name="Jacobson A.L."/>
            <person name="Kennedy G.G."/>
            <person name="Srinivasan R."/>
            <person name="Hunt B.G."/>
        </authorList>
    </citation>
    <scope>NUCLEOTIDE SEQUENCE</scope>
    <source>
        <strain evidence="3">PL_HMW_Pooled</strain>
    </source>
</reference>
<dbReference type="InterPro" id="IPR029034">
    <property type="entry name" value="Cystine-knot_cytokine"/>
</dbReference>
<dbReference type="Gene3D" id="2.10.90.10">
    <property type="entry name" value="Cystine-knot cytokines"/>
    <property type="match status" value="1"/>
</dbReference>
<dbReference type="EMBL" id="JAHWGI010000441">
    <property type="protein sequence ID" value="KAK3915596.1"/>
    <property type="molecule type" value="Genomic_DNA"/>
</dbReference>
<reference evidence="3" key="1">
    <citation type="submission" date="2021-07" db="EMBL/GenBank/DDBJ databases">
        <authorList>
            <person name="Catto M.A."/>
            <person name="Jacobson A."/>
            <person name="Kennedy G."/>
            <person name="Labadie P."/>
            <person name="Hunt B.G."/>
            <person name="Srinivasan R."/>
        </authorList>
    </citation>
    <scope>NUCLEOTIDE SEQUENCE</scope>
    <source>
        <strain evidence="3">PL_HMW_Pooled</strain>
        <tissue evidence="3">Head</tissue>
    </source>
</reference>
<keyword evidence="2" id="KW-0732">Signal</keyword>
<evidence type="ECO:0000256" key="1">
    <source>
        <dbReference type="SAM" id="MobiDB-lite"/>
    </source>
</evidence>
<feature type="region of interest" description="Disordered" evidence="1">
    <location>
        <begin position="40"/>
        <end position="64"/>
    </location>
</feature>
<name>A0AAE1H6A2_9NEOP</name>
<organism evidence="3 4">
    <name type="scientific">Frankliniella fusca</name>
    <dbReference type="NCBI Taxonomy" id="407009"/>
    <lineage>
        <taxon>Eukaryota</taxon>
        <taxon>Metazoa</taxon>
        <taxon>Ecdysozoa</taxon>
        <taxon>Arthropoda</taxon>
        <taxon>Hexapoda</taxon>
        <taxon>Insecta</taxon>
        <taxon>Pterygota</taxon>
        <taxon>Neoptera</taxon>
        <taxon>Paraneoptera</taxon>
        <taxon>Thysanoptera</taxon>
        <taxon>Terebrantia</taxon>
        <taxon>Thripoidea</taxon>
        <taxon>Thripidae</taxon>
        <taxon>Frankliniella</taxon>
    </lineage>
</organism>
<evidence type="ECO:0000256" key="2">
    <source>
        <dbReference type="SAM" id="SignalP"/>
    </source>
</evidence>
<dbReference type="AlphaFoldDB" id="A0AAE1H6A2"/>
<feature type="signal peptide" evidence="2">
    <location>
        <begin position="1"/>
        <end position="23"/>
    </location>
</feature>
<accession>A0AAE1H6A2</accession>
<proteinExistence type="predicted"/>
<evidence type="ECO:0000313" key="4">
    <source>
        <dbReference type="Proteomes" id="UP001219518"/>
    </source>
</evidence>
<sequence>MITLAAWSACWTTLAILAASADTALVGELARRALLGPEDDEDYRQLSPRLPGRAQGRRQELGPLLPHRFRRNTHTYAQALDNTFLHMPVAALEHLPDGESACDAMRNASVLRQVVPPQVEVMVEPPCPVRMRLLEDPQRVWPTRLMVAECACPATSCRPRTAYVCTQIISPVVVVMVDGDGHYHQHRVMLPSGCKCMTARATIVEYLDEDYK</sequence>
<gene>
    <name evidence="3" type="ORF">KUF71_024739</name>
</gene>
<keyword evidence="4" id="KW-1185">Reference proteome</keyword>
<feature type="chain" id="PRO_5041978508" evidence="2">
    <location>
        <begin position="24"/>
        <end position="212"/>
    </location>
</feature>
<dbReference type="Proteomes" id="UP001219518">
    <property type="component" value="Unassembled WGS sequence"/>
</dbReference>
<protein>
    <submittedName>
        <fullName evidence="3">HAUS augmin-like complex subunit 8</fullName>
    </submittedName>
</protein>